<protein>
    <submittedName>
        <fullName evidence="1">Uncharacterized protein</fullName>
    </submittedName>
</protein>
<dbReference type="OMA" id="ATIMNIN"/>
<dbReference type="AlphaFoldDB" id="A0A059D637"/>
<gene>
    <name evidence="1" type="ORF">EUGRSUZ_B02897</name>
</gene>
<dbReference type="STRING" id="71139.A0A059D637"/>
<dbReference type="Gramene" id="KCW86208">
    <property type="protein sequence ID" value="KCW86208"/>
    <property type="gene ID" value="EUGRSUZ_B02897"/>
</dbReference>
<name>A0A059D637_EUCGR</name>
<dbReference type="KEGG" id="egr:104435504"/>
<dbReference type="OrthoDB" id="676555at2759"/>
<reference evidence="1" key="1">
    <citation type="submission" date="2013-07" db="EMBL/GenBank/DDBJ databases">
        <title>The genome of Eucalyptus grandis.</title>
        <authorList>
            <person name="Schmutz J."/>
            <person name="Hayes R."/>
            <person name="Myburg A."/>
            <person name="Tuskan G."/>
            <person name="Grattapaglia D."/>
            <person name="Rokhsar D.S."/>
        </authorList>
    </citation>
    <scope>NUCLEOTIDE SEQUENCE</scope>
    <source>
        <tissue evidence="1">Leaf extractions</tissue>
    </source>
</reference>
<dbReference type="Pfam" id="PF14009">
    <property type="entry name" value="PADRE"/>
    <property type="match status" value="1"/>
</dbReference>
<organism evidence="1">
    <name type="scientific">Eucalyptus grandis</name>
    <name type="common">Flooded gum</name>
    <dbReference type="NCBI Taxonomy" id="71139"/>
    <lineage>
        <taxon>Eukaryota</taxon>
        <taxon>Viridiplantae</taxon>
        <taxon>Streptophyta</taxon>
        <taxon>Embryophyta</taxon>
        <taxon>Tracheophyta</taxon>
        <taxon>Spermatophyta</taxon>
        <taxon>Magnoliopsida</taxon>
        <taxon>eudicotyledons</taxon>
        <taxon>Gunneridae</taxon>
        <taxon>Pentapetalae</taxon>
        <taxon>rosids</taxon>
        <taxon>malvids</taxon>
        <taxon>Myrtales</taxon>
        <taxon>Myrtaceae</taxon>
        <taxon>Myrtoideae</taxon>
        <taxon>Eucalypteae</taxon>
        <taxon>Eucalyptus</taxon>
    </lineage>
</organism>
<dbReference type="PANTHER" id="PTHR33148">
    <property type="entry name" value="PLASTID MOVEMENT IMPAIRED PROTEIN-RELATED"/>
    <property type="match status" value="1"/>
</dbReference>
<dbReference type="InParanoid" id="A0A059D637"/>
<accession>A0A059D637</accession>
<evidence type="ECO:0000313" key="1">
    <source>
        <dbReference type="EMBL" id="KCW86208.1"/>
    </source>
</evidence>
<proteinExistence type="predicted"/>
<dbReference type="PANTHER" id="PTHR33148:SF3">
    <property type="entry name" value="DUF4228 DOMAIN PROTEIN"/>
    <property type="match status" value="1"/>
</dbReference>
<sequence>MGNALGGATTVKIMKETGETLKLSMPVRAGDVVKDYPGYVLLESQSVKSLGIKSRPLEPHQELEHERLYFLVELPKEAVNDDEAGRGFQLGNKPSAKDRLDGVVLARRLVSDPSTMSRATILSKEGNGHGGLRLKLRLPKAEVEKLIKESKDDAEVTDKIMELYVALASANDTNEGLVGRRVIAMDGSKDVM</sequence>
<dbReference type="eggNOG" id="ENOG502RP95">
    <property type="taxonomic scope" value="Eukaryota"/>
</dbReference>
<dbReference type="EMBL" id="KK198754">
    <property type="protein sequence ID" value="KCW86208.1"/>
    <property type="molecule type" value="Genomic_DNA"/>
</dbReference>
<dbReference type="InterPro" id="IPR025322">
    <property type="entry name" value="PADRE_dom"/>
</dbReference>